<evidence type="ECO:0000256" key="1">
    <source>
        <dbReference type="SAM" id="MobiDB-lite"/>
    </source>
</evidence>
<feature type="compositionally biased region" description="Acidic residues" evidence="1">
    <location>
        <begin position="13"/>
        <end position="23"/>
    </location>
</feature>
<dbReference type="EMBL" id="BAAFJT010000005">
    <property type="protein sequence ID" value="GAB0190238.1"/>
    <property type="molecule type" value="Genomic_DNA"/>
</dbReference>
<evidence type="ECO:0000313" key="3">
    <source>
        <dbReference type="Proteomes" id="UP001623348"/>
    </source>
</evidence>
<protein>
    <submittedName>
        <fullName evidence="2">Uncharacterized protein</fullName>
    </submittedName>
</protein>
<reference evidence="2 3" key="1">
    <citation type="submission" date="2024-06" db="EMBL/GenBank/DDBJ databases">
        <title>The draft genome of Grus japonensis, version 3.</title>
        <authorList>
            <person name="Nabeshima K."/>
            <person name="Suzuki S."/>
            <person name="Onuma M."/>
        </authorList>
    </citation>
    <scope>NUCLEOTIDE SEQUENCE [LARGE SCALE GENOMIC DNA]</scope>
    <source>
        <strain evidence="2 3">451A</strain>
    </source>
</reference>
<name>A0ABC9WXU3_GRUJA</name>
<proteinExistence type="predicted"/>
<keyword evidence="3" id="KW-1185">Reference proteome</keyword>
<dbReference type="AlphaFoldDB" id="A0ABC9WXU3"/>
<comment type="caution">
    <text evidence="2">The sequence shown here is derived from an EMBL/GenBank/DDBJ whole genome shotgun (WGS) entry which is preliminary data.</text>
</comment>
<feature type="region of interest" description="Disordered" evidence="1">
    <location>
        <begin position="1"/>
        <end position="24"/>
    </location>
</feature>
<gene>
    <name evidence="2" type="ORF">GRJ2_001489100</name>
</gene>
<feature type="compositionally biased region" description="Basic and acidic residues" evidence="1">
    <location>
        <begin position="1"/>
        <end position="12"/>
    </location>
</feature>
<sequence>MLEQGNDERSPPPEDEEAAETTCDELTITPIPCSPCASEGGRKEVEAGIEVEPRKMGGVSAVSALELETHVLMCC</sequence>
<accession>A0ABC9WXU3</accession>
<dbReference type="Proteomes" id="UP001623348">
    <property type="component" value="Unassembled WGS sequence"/>
</dbReference>
<organism evidence="2 3">
    <name type="scientific">Grus japonensis</name>
    <name type="common">Japanese crane</name>
    <name type="synonym">Red-crowned crane</name>
    <dbReference type="NCBI Taxonomy" id="30415"/>
    <lineage>
        <taxon>Eukaryota</taxon>
        <taxon>Metazoa</taxon>
        <taxon>Chordata</taxon>
        <taxon>Craniata</taxon>
        <taxon>Vertebrata</taxon>
        <taxon>Euteleostomi</taxon>
        <taxon>Archelosauria</taxon>
        <taxon>Archosauria</taxon>
        <taxon>Dinosauria</taxon>
        <taxon>Saurischia</taxon>
        <taxon>Theropoda</taxon>
        <taxon>Coelurosauria</taxon>
        <taxon>Aves</taxon>
        <taxon>Neognathae</taxon>
        <taxon>Neoaves</taxon>
        <taxon>Gruiformes</taxon>
        <taxon>Gruidae</taxon>
        <taxon>Grus</taxon>
    </lineage>
</organism>
<evidence type="ECO:0000313" key="2">
    <source>
        <dbReference type="EMBL" id="GAB0190238.1"/>
    </source>
</evidence>